<name>A0A1H5A6B5_TSUTY</name>
<evidence type="ECO:0000313" key="2">
    <source>
        <dbReference type="EMBL" id="SED37802.1"/>
    </source>
</evidence>
<dbReference type="Proteomes" id="UP000182241">
    <property type="component" value="Unassembled WGS sequence"/>
</dbReference>
<evidence type="ECO:0000313" key="3">
    <source>
        <dbReference type="Proteomes" id="UP000182241"/>
    </source>
</evidence>
<dbReference type="EMBL" id="FNSA01000003">
    <property type="protein sequence ID" value="SED37802.1"/>
    <property type="molecule type" value="Genomic_DNA"/>
</dbReference>
<dbReference type="InterPro" id="IPR050464">
    <property type="entry name" value="Zeta_carotene_desat/Oxidored"/>
</dbReference>
<dbReference type="PANTHER" id="PTHR42923">
    <property type="entry name" value="PROTOPORPHYRINOGEN OXIDASE"/>
    <property type="match status" value="1"/>
</dbReference>
<dbReference type="Pfam" id="PF01593">
    <property type="entry name" value="Amino_oxidase"/>
    <property type="match status" value="1"/>
</dbReference>
<reference evidence="3" key="1">
    <citation type="submission" date="2016-10" db="EMBL/GenBank/DDBJ databases">
        <authorList>
            <person name="Varghese N."/>
            <person name="Submissions S."/>
        </authorList>
    </citation>
    <scope>NUCLEOTIDE SEQUENCE [LARGE SCALE GENOMIC DNA]</scope>
    <source>
        <strain evidence="3">DSM 44234</strain>
    </source>
</reference>
<accession>A0A1H5A6B5</accession>
<dbReference type="SUPFAM" id="SSF51905">
    <property type="entry name" value="FAD/NAD(P)-binding domain"/>
    <property type="match status" value="1"/>
</dbReference>
<dbReference type="InterPro" id="IPR002937">
    <property type="entry name" value="Amino_oxidase"/>
</dbReference>
<dbReference type="STRING" id="57704.SAMN04489793_4797"/>
<dbReference type="PANTHER" id="PTHR42923:SF17">
    <property type="entry name" value="AMINE OXIDASE DOMAIN-CONTAINING PROTEIN"/>
    <property type="match status" value="1"/>
</dbReference>
<organism evidence="2 3">
    <name type="scientific">Tsukamurella tyrosinosolvens</name>
    <dbReference type="NCBI Taxonomy" id="57704"/>
    <lineage>
        <taxon>Bacteria</taxon>
        <taxon>Bacillati</taxon>
        <taxon>Actinomycetota</taxon>
        <taxon>Actinomycetes</taxon>
        <taxon>Mycobacteriales</taxon>
        <taxon>Tsukamurellaceae</taxon>
        <taxon>Tsukamurella</taxon>
    </lineage>
</organism>
<dbReference type="Gene3D" id="1.10.405.20">
    <property type="match status" value="1"/>
</dbReference>
<evidence type="ECO:0000259" key="1">
    <source>
        <dbReference type="Pfam" id="PF01593"/>
    </source>
</evidence>
<protein>
    <submittedName>
        <fullName evidence="2">Predicted NAD/FAD-binding protein</fullName>
    </submittedName>
</protein>
<sequence>MTGMNDANKRFAVIGSGVGGLVAAHELSRTARVTLYERDTRLGGHAHTHTVDLGLDAPVRVDSAFLVHNDRTYPVLCGLFEELGVATRDAEMSMSIRDDVRGVEFAGGKGIRGLLPTRRHLTDAGHVRLLAEVPRFHRRARRHLRDSGPDVPLGEFVRREGFSDRLVEGFLRPLVAAVWSCPPDGVDAYPARYLFRFLANHGMLSVGHSLQWRTVIGGSARYVEKIAAGVADVRAGTGVRSLARTGRGVRVVGDSGAAEEFDGAVVAVHPHQALALLDAPTALERELLGAIDYTPNPALLHTDTSLLPRTANARGSWNYLATGDGGRVCVTYDVTRLMGLPRGGETALVTLGGEGLVDPARVLAELPYEHPAFTTESVTASRRLDEISGPGLAFAGAYHGWGFHEDGAASGLRAARRVTGGAP</sequence>
<proteinExistence type="predicted"/>
<dbReference type="GO" id="GO:0016491">
    <property type="term" value="F:oxidoreductase activity"/>
    <property type="evidence" value="ECO:0007669"/>
    <property type="project" value="InterPro"/>
</dbReference>
<gene>
    <name evidence="2" type="ORF">SAMN04489793_4797</name>
</gene>
<keyword evidence="3" id="KW-1185">Reference proteome</keyword>
<dbReference type="InterPro" id="IPR036188">
    <property type="entry name" value="FAD/NAD-bd_sf"/>
</dbReference>
<dbReference type="AlphaFoldDB" id="A0A1H5A6B5"/>
<feature type="domain" description="Amine oxidase" evidence="1">
    <location>
        <begin position="19"/>
        <end position="295"/>
    </location>
</feature>
<dbReference type="Gene3D" id="3.50.50.60">
    <property type="entry name" value="FAD/NAD(P)-binding domain"/>
    <property type="match status" value="1"/>
</dbReference>